<dbReference type="RefSeq" id="WP_142260983.1">
    <property type="nucleotide sequence ID" value="NZ_BMPV01000002.1"/>
</dbReference>
<sequence length="61" mass="6029">MSPRLKSLIIGAVVAAACALAIAALVTAVTPEASAVRHSALGANDPLGLVIHSLVVNILTS</sequence>
<feature type="chain" id="PRO_5039012153" evidence="1">
    <location>
        <begin position="24"/>
        <end position="61"/>
    </location>
</feature>
<dbReference type="EMBL" id="VFPQ01000001">
    <property type="protein sequence ID" value="TQM77211.1"/>
    <property type="molecule type" value="Genomic_DNA"/>
</dbReference>
<evidence type="ECO:0000313" key="2">
    <source>
        <dbReference type="EMBL" id="TQM77211.1"/>
    </source>
</evidence>
<comment type="caution">
    <text evidence="2">The sequence shown here is derived from an EMBL/GenBank/DDBJ whole genome shotgun (WGS) entry which is preliminary data.</text>
</comment>
<evidence type="ECO:0000313" key="3">
    <source>
        <dbReference type="Proteomes" id="UP000319213"/>
    </source>
</evidence>
<dbReference type="Proteomes" id="UP000319213">
    <property type="component" value="Unassembled WGS sequence"/>
</dbReference>
<name>A0A543J303_9ACTN</name>
<feature type="signal peptide" evidence="1">
    <location>
        <begin position="1"/>
        <end position="23"/>
    </location>
</feature>
<dbReference type="PROSITE" id="PS51257">
    <property type="entry name" value="PROKAR_LIPOPROTEIN"/>
    <property type="match status" value="1"/>
</dbReference>
<protein>
    <submittedName>
        <fullName evidence="2">Uncharacterized protein</fullName>
    </submittedName>
</protein>
<accession>A0A543J303</accession>
<organism evidence="2 3">
    <name type="scientific">Thermopolyspora flexuosa</name>
    <dbReference type="NCBI Taxonomy" id="103836"/>
    <lineage>
        <taxon>Bacteria</taxon>
        <taxon>Bacillati</taxon>
        <taxon>Actinomycetota</taxon>
        <taxon>Actinomycetes</taxon>
        <taxon>Streptosporangiales</taxon>
        <taxon>Streptosporangiaceae</taxon>
        <taxon>Thermopolyspora</taxon>
    </lineage>
</organism>
<evidence type="ECO:0000256" key="1">
    <source>
        <dbReference type="SAM" id="SignalP"/>
    </source>
</evidence>
<gene>
    <name evidence="2" type="ORF">FHX40_3968</name>
</gene>
<keyword evidence="1" id="KW-0732">Signal</keyword>
<keyword evidence="3" id="KW-1185">Reference proteome</keyword>
<reference evidence="2 3" key="1">
    <citation type="submission" date="2019-06" db="EMBL/GenBank/DDBJ databases">
        <title>Sequencing the genomes of 1000 actinobacteria strains.</title>
        <authorList>
            <person name="Klenk H.-P."/>
        </authorList>
    </citation>
    <scope>NUCLEOTIDE SEQUENCE [LARGE SCALE GENOMIC DNA]</scope>
    <source>
        <strain evidence="2 3">DSM 43186</strain>
    </source>
</reference>
<proteinExistence type="predicted"/>
<dbReference type="AlphaFoldDB" id="A0A543J303"/>